<dbReference type="Gene3D" id="1.20.1260.10">
    <property type="match status" value="1"/>
</dbReference>
<feature type="domain" description="DUF2383" evidence="1">
    <location>
        <begin position="7"/>
        <end position="115"/>
    </location>
</feature>
<reference evidence="2 3" key="1">
    <citation type="submission" date="2016-10" db="EMBL/GenBank/DDBJ databases">
        <authorList>
            <person name="de Groot N.N."/>
        </authorList>
    </citation>
    <scope>NUCLEOTIDE SEQUENCE [LARGE SCALE GENOMIC DNA]</scope>
    <source>
        <strain evidence="2 3">DSM 18180</strain>
    </source>
</reference>
<accession>A0A1K2IBE6</accession>
<name>A0A1K2IBE6_9FLAO</name>
<dbReference type="Pfam" id="PF09537">
    <property type="entry name" value="DUF2383"/>
    <property type="match status" value="1"/>
</dbReference>
<evidence type="ECO:0000313" key="3">
    <source>
        <dbReference type="Proteomes" id="UP000182544"/>
    </source>
</evidence>
<dbReference type="OrthoDB" id="282393at2"/>
<protein>
    <recommendedName>
        <fullName evidence="1">DUF2383 domain-containing protein</fullName>
    </recommendedName>
</protein>
<organism evidence="2 3">
    <name type="scientific">Flaviramulus basaltis</name>
    <dbReference type="NCBI Taxonomy" id="369401"/>
    <lineage>
        <taxon>Bacteria</taxon>
        <taxon>Pseudomonadati</taxon>
        <taxon>Bacteroidota</taxon>
        <taxon>Flavobacteriia</taxon>
        <taxon>Flavobacteriales</taxon>
        <taxon>Flavobacteriaceae</taxon>
        <taxon>Flaviramulus</taxon>
    </lineage>
</organism>
<proteinExistence type="predicted"/>
<dbReference type="RefSeq" id="WP_072400088.1">
    <property type="nucleotide sequence ID" value="NZ_FPKV01000001.1"/>
</dbReference>
<dbReference type="STRING" id="369401.SAMN05428642_101404"/>
<evidence type="ECO:0000313" key="2">
    <source>
        <dbReference type="EMBL" id="SFZ89566.1"/>
    </source>
</evidence>
<keyword evidence="3" id="KW-1185">Reference proteome</keyword>
<dbReference type="InterPro" id="IPR019052">
    <property type="entry name" value="DUF2383"/>
</dbReference>
<evidence type="ECO:0000259" key="1">
    <source>
        <dbReference type="Pfam" id="PF09537"/>
    </source>
</evidence>
<dbReference type="Proteomes" id="UP000182544">
    <property type="component" value="Unassembled WGS sequence"/>
</dbReference>
<dbReference type="EMBL" id="FPKV01000001">
    <property type="protein sequence ID" value="SFZ89566.1"/>
    <property type="molecule type" value="Genomic_DNA"/>
</dbReference>
<dbReference type="AlphaFoldDB" id="A0A1K2IBE6"/>
<gene>
    <name evidence="2" type="ORF">SAMN05428642_101404</name>
</gene>
<dbReference type="InterPro" id="IPR012347">
    <property type="entry name" value="Ferritin-like"/>
</dbReference>
<sequence>MKYSEKIIEKLNDLLIMNYEVEKIYLEALKNVTDNTLKTFFRERGLERYEFSIELKNEIKILDGNPEQLGELSKDFYKVKMNFRNLIFLENQNDLLDEVFSLKKVSIDKYNQLLMEPNLPLQLCRILIKQRDSIQATMRVLKRESAFVA</sequence>